<keyword evidence="2" id="KW-1185">Reference proteome</keyword>
<gene>
    <name evidence="1" type="ORF">MLD38_014690</name>
</gene>
<proteinExistence type="predicted"/>
<sequence length="526" mass="58910">MMVLDYDADPNGPMYYNGVYHLFYQYNPAGALFDDGMVWAHAVSYDLVDWVQLKNALEPSEPFDIKSCWSGSVTVIDGNVPVIFYTGIDANNTQVQNLASPRNISDPFLEDWVKFSGNPVISLPEGVQPNKFRDPTTAWLGSDGVWRVIVGSWKDGQGTAILYHSTDFINWHQYDHPLYASAKTGMWECPDFFPVLTNATIGADTSMQGPNTKHVMKTSFNSHDYYILGRYDSKTERFLPDAGFTGTSSDLRLDYGKFYASKSFFDHEKNRRILLSWVNESDSDDASVAKGWSGLQSIPREIWLDESGKQLIQRPIEEIKKLRSNQMRIDPLMLEKGSIVEVSGVTASQVDVEVAFELPNLDKAELMYHEWDDPQLMCSNTDASVSGEYGPFGLLALAAEGFAELTAVFFRVFQSEKGHVVLMCSDQSRSSLRNDVDKTTYGAFINIDPRFERISLRTLIDHSILESFGGEGRASITARAYPQSATDNAARLYLFNNGSLAVKMTGLNAWNMKKVRISNPESSLCA</sequence>
<comment type="caution">
    <text evidence="1">The sequence shown here is derived from an EMBL/GenBank/DDBJ whole genome shotgun (WGS) entry which is preliminary data.</text>
</comment>
<evidence type="ECO:0000313" key="1">
    <source>
        <dbReference type="EMBL" id="KAI4376991.1"/>
    </source>
</evidence>
<reference evidence="2" key="1">
    <citation type="journal article" date="2023" name="Front. Plant Sci.">
        <title>Chromosomal-level genome assembly of Melastoma candidum provides insights into trichome evolution.</title>
        <authorList>
            <person name="Zhong Y."/>
            <person name="Wu W."/>
            <person name="Sun C."/>
            <person name="Zou P."/>
            <person name="Liu Y."/>
            <person name="Dai S."/>
            <person name="Zhou R."/>
        </authorList>
    </citation>
    <scope>NUCLEOTIDE SEQUENCE [LARGE SCALE GENOMIC DNA]</scope>
</reference>
<name>A0ACB9RFG1_9MYRT</name>
<organism evidence="1 2">
    <name type="scientific">Melastoma candidum</name>
    <dbReference type="NCBI Taxonomy" id="119954"/>
    <lineage>
        <taxon>Eukaryota</taxon>
        <taxon>Viridiplantae</taxon>
        <taxon>Streptophyta</taxon>
        <taxon>Embryophyta</taxon>
        <taxon>Tracheophyta</taxon>
        <taxon>Spermatophyta</taxon>
        <taxon>Magnoliopsida</taxon>
        <taxon>eudicotyledons</taxon>
        <taxon>Gunneridae</taxon>
        <taxon>Pentapetalae</taxon>
        <taxon>rosids</taxon>
        <taxon>malvids</taxon>
        <taxon>Myrtales</taxon>
        <taxon>Melastomataceae</taxon>
        <taxon>Melastomatoideae</taxon>
        <taxon>Melastomateae</taxon>
        <taxon>Melastoma</taxon>
    </lineage>
</organism>
<protein>
    <submittedName>
        <fullName evidence="1">Uncharacterized protein</fullName>
    </submittedName>
</protein>
<accession>A0ACB9RFG1</accession>
<dbReference type="Proteomes" id="UP001057402">
    <property type="component" value="Chromosome 4"/>
</dbReference>
<dbReference type="EMBL" id="CM042883">
    <property type="protein sequence ID" value="KAI4376991.1"/>
    <property type="molecule type" value="Genomic_DNA"/>
</dbReference>
<evidence type="ECO:0000313" key="2">
    <source>
        <dbReference type="Proteomes" id="UP001057402"/>
    </source>
</evidence>